<gene>
    <name evidence="2" type="primary">20344282</name>
    <name evidence="1" type="ORF">GGTG_03824</name>
</gene>
<accession>J3NRC0</accession>
<dbReference type="EMBL" id="GL385396">
    <property type="protein sequence ID" value="EJT78726.1"/>
    <property type="molecule type" value="Genomic_DNA"/>
</dbReference>
<dbReference type="InterPro" id="IPR011032">
    <property type="entry name" value="GroES-like_sf"/>
</dbReference>
<dbReference type="EnsemblFungi" id="EJT78726">
    <property type="protein sequence ID" value="EJT78726"/>
    <property type="gene ID" value="GGTG_03824"/>
</dbReference>
<evidence type="ECO:0000313" key="1">
    <source>
        <dbReference type="EMBL" id="EJT78726.1"/>
    </source>
</evidence>
<evidence type="ECO:0000313" key="2">
    <source>
        <dbReference type="EnsemblFungi" id="EJT78726"/>
    </source>
</evidence>
<dbReference type="SUPFAM" id="SSF50129">
    <property type="entry name" value="GroES-like"/>
    <property type="match status" value="1"/>
</dbReference>
<dbReference type="AlphaFoldDB" id="J3NRC0"/>
<sequence>MVSPQNRGAFLVAAKARPLAVREAPYSPPGPGEVVVKNAAIALNPIDYAKQSVGNFLYSHIKYPFITGTDVAGVRSDPMPLGHALGMEKKHNKSPMCGFQLYTVLLTKMASPVPESIPLAARDRSATRYRYVLPTYVLDSARRGQAPGNKRLTMGAAKLGKAGNGGGLLGRHYGVKTKFVWGASLEDNEVGKLIYEDFLLGGCGTASSCWAIGCFVDCSKGIINVLSVLKLIDGFDPVVDATRQVGPFNQKRDRSPTAVSGVIGAALPRAALAGGVPS</sequence>
<organism evidence="1">
    <name type="scientific">Gaeumannomyces tritici (strain R3-111a-1)</name>
    <name type="common">Wheat and barley take-all root rot fungus</name>
    <name type="synonym">Gaeumannomyces graminis var. tritici</name>
    <dbReference type="NCBI Taxonomy" id="644352"/>
    <lineage>
        <taxon>Eukaryota</taxon>
        <taxon>Fungi</taxon>
        <taxon>Dikarya</taxon>
        <taxon>Ascomycota</taxon>
        <taxon>Pezizomycotina</taxon>
        <taxon>Sordariomycetes</taxon>
        <taxon>Sordariomycetidae</taxon>
        <taxon>Magnaporthales</taxon>
        <taxon>Magnaporthaceae</taxon>
        <taxon>Gaeumannomyces</taxon>
    </lineage>
</organism>
<dbReference type="GeneID" id="20344282"/>
<evidence type="ECO:0000313" key="3">
    <source>
        <dbReference type="Proteomes" id="UP000006039"/>
    </source>
</evidence>
<keyword evidence="3" id="KW-1185">Reference proteome</keyword>
<reference evidence="2" key="5">
    <citation type="submission" date="2018-04" db="UniProtKB">
        <authorList>
            <consortium name="EnsemblFungi"/>
        </authorList>
    </citation>
    <scope>IDENTIFICATION</scope>
    <source>
        <strain evidence="2">R3-111a-1</strain>
    </source>
</reference>
<reference evidence="1" key="2">
    <citation type="submission" date="2010-07" db="EMBL/GenBank/DDBJ databases">
        <authorList>
            <consortium name="The Broad Institute Genome Sequencing Platform"/>
            <consortium name="Broad Institute Genome Sequencing Center for Infectious Disease"/>
            <person name="Ma L.-J."/>
            <person name="Dead R."/>
            <person name="Young S."/>
            <person name="Zeng Q."/>
            <person name="Koehrsen M."/>
            <person name="Alvarado L."/>
            <person name="Berlin A."/>
            <person name="Chapman S.B."/>
            <person name="Chen Z."/>
            <person name="Freedman E."/>
            <person name="Gellesch M."/>
            <person name="Goldberg J."/>
            <person name="Griggs A."/>
            <person name="Gujja S."/>
            <person name="Heilman E.R."/>
            <person name="Heiman D."/>
            <person name="Hepburn T."/>
            <person name="Howarth C."/>
            <person name="Jen D."/>
            <person name="Larson L."/>
            <person name="Mehta T."/>
            <person name="Neiman D."/>
            <person name="Pearson M."/>
            <person name="Roberts A."/>
            <person name="Saif S."/>
            <person name="Shea T."/>
            <person name="Shenoy N."/>
            <person name="Sisk P."/>
            <person name="Stolte C."/>
            <person name="Sykes S."/>
            <person name="Walk T."/>
            <person name="White J."/>
            <person name="Yandava C."/>
            <person name="Haas B."/>
            <person name="Nusbaum C."/>
            <person name="Birren B."/>
        </authorList>
    </citation>
    <scope>NUCLEOTIDE SEQUENCE</scope>
    <source>
        <strain evidence="1">R3-111a-1</strain>
    </source>
</reference>
<proteinExistence type="predicted"/>
<dbReference type="Gene3D" id="3.90.180.10">
    <property type="entry name" value="Medium-chain alcohol dehydrogenases, catalytic domain"/>
    <property type="match status" value="1"/>
</dbReference>
<reference evidence="1" key="3">
    <citation type="submission" date="2010-09" db="EMBL/GenBank/DDBJ databases">
        <title>Annotation of Gaeumannomyces graminis var. tritici R3-111a-1.</title>
        <authorList>
            <consortium name="The Broad Institute Genome Sequencing Platform"/>
            <person name="Ma L.-J."/>
            <person name="Dead R."/>
            <person name="Young S.K."/>
            <person name="Zeng Q."/>
            <person name="Gargeya S."/>
            <person name="Fitzgerald M."/>
            <person name="Haas B."/>
            <person name="Abouelleil A."/>
            <person name="Alvarado L."/>
            <person name="Arachchi H.M."/>
            <person name="Berlin A."/>
            <person name="Brown A."/>
            <person name="Chapman S.B."/>
            <person name="Chen Z."/>
            <person name="Dunbar C."/>
            <person name="Freedman E."/>
            <person name="Gearin G."/>
            <person name="Gellesch M."/>
            <person name="Goldberg J."/>
            <person name="Griggs A."/>
            <person name="Gujja S."/>
            <person name="Heiman D."/>
            <person name="Howarth C."/>
            <person name="Larson L."/>
            <person name="Lui A."/>
            <person name="MacDonald P.J.P."/>
            <person name="Mehta T."/>
            <person name="Montmayeur A."/>
            <person name="Murphy C."/>
            <person name="Neiman D."/>
            <person name="Pearson M."/>
            <person name="Priest M."/>
            <person name="Roberts A."/>
            <person name="Saif S."/>
            <person name="Shea T."/>
            <person name="Shenoy N."/>
            <person name="Sisk P."/>
            <person name="Stolte C."/>
            <person name="Sykes S."/>
            <person name="Yandava C."/>
            <person name="Wortman J."/>
            <person name="Nusbaum C."/>
            <person name="Birren B."/>
        </authorList>
    </citation>
    <scope>NUCLEOTIDE SEQUENCE</scope>
    <source>
        <strain evidence="1">R3-111a-1</strain>
    </source>
</reference>
<reference evidence="2" key="4">
    <citation type="journal article" date="2015" name="G3 (Bethesda)">
        <title>Genome sequences of three phytopathogenic species of the Magnaporthaceae family of fungi.</title>
        <authorList>
            <person name="Okagaki L.H."/>
            <person name="Nunes C.C."/>
            <person name="Sailsbery J."/>
            <person name="Clay B."/>
            <person name="Brown D."/>
            <person name="John T."/>
            <person name="Oh Y."/>
            <person name="Young N."/>
            <person name="Fitzgerald M."/>
            <person name="Haas B.J."/>
            <person name="Zeng Q."/>
            <person name="Young S."/>
            <person name="Adiconis X."/>
            <person name="Fan L."/>
            <person name="Levin J.Z."/>
            <person name="Mitchell T.K."/>
            <person name="Okubara P.A."/>
            <person name="Farman M.L."/>
            <person name="Kohn L.M."/>
            <person name="Birren B."/>
            <person name="Ma L.-J."/>
            <person name="Dean R.A."/>
        </authorList>
    </citation>
    <scope>NUCLEOTIDE SEQUENCE</scope>
    <source>
        <strain evidence="2">R3-111a-1</strain>
    </source>
</reference>
<dbReference type="Proteomes" id="UP000006039">
    <property type="component" value="Unassembled WGS sequence"/>
</dbReference>
<dbReference type="RefSeq" id="XP_009219871.1">
    <property type="nucleotide sequence ID" value="XM_009221607.1"/>
</dbReference>
<dbReference type="OrthoDB" id="48317at2759"/>
<dbReference type="HOGENOM" id="CLU_1001306_0_0_1"/>
<dbReference type="STRING" id="644352.J3NRC0"/>
<dbReference type="eggNOG" id="KOG1198">
    <property type="taxonomic scope" value="Eukaryota"/>
</dbReference>
<name>J3NRC0_GAET3</name>
<reference evidence="3" key="1">
    <citation type="submission" date="2010-07" db="EMBL/GenBank/DDBJ databases">
        <title>The genome sequence of Gaeumannomyces graminis var. tritici strain R3-111a-1.</title>
        <authorList>
            <consortium name="The Broad Institute Genome Sequencing Platform"/>
            <person name="Ma L.-J."/>
            <person name="Dead R."/>
            <person name="Young S."/>
            <person name="Zeng Q."/>
            <person name="Koehrsen M."/>
            <person name="Alvarado L."/>
            <person name="Berlin A."/>
            <person name="Chapman S.B."/>
            <person name="Chen Z."/>
            <person name="Freedman E."/>
            <person name="Gellesch M."/>
            <person name="Goldberg J."/>
            <person name="Griggs A."/>
            <person name="Gujja S."/>
            <person name="Heilman E.R."/>
            <person name="Heiman D."/>
            <person name="Hepburn T."/>
            <person name="Howarth C."/>
            <person name="Jen D."/>
            <person name="Larson L."/>
            <person name="Mehta T."/>
            <person name="Neiman D."/>
            <person name="Pearson M."/>
            <person name="Roberts A."/>
            <person name="Saif S."/>
            <person name="Shea T."/>
            <person name="Shenoy N."/>
            <person name="Sisk P."/>
            <person name="Stolte C."/>
            <person name="Sykes S."/>
            <person name="Walk T."/>
            <person name="White J."/>
            <person name="Yandava C."/>
            <person name="Haas B."/>
            <person name="Nusbaum C."/>
            <person name="Birren B."/>
        </authorList>
    </citation>
    <scope>NUCLEOTIDE SEQUENCE [LARGE SCALE GENOMIC DNA]</scope>
    <source>
        <strain evidence="3">R3-111a-1</strain>
    </source>
</reference>
<protein>
    <submittedName>
        <fullName evidence="1">Zinc-binding oxidoreductase CipB</fullName>
    </submittedName>
</protein>
<dbReference type="VEuPathDB" id="FungiDB:GGTG_03824"/>